<dbReference type="InterPro" id="IPR025943">
    <property type="entry name" value="Sigma_54_int_dom_ATP-bd_2"/>
</dbReference>
<dbReference type="Gene3D" id="3.40.50.2300">
    <property type="match status" value="1"/>
</dbReference>
<dbReference type="FunFam" id="3.40.50.2300:FF:000018">
    <property type="entry name" value="DNA-binding transcriptional regulator NtrC"/>
    <property type="match status" value="1"/>
</dbReference>
<dbReference type="InterPro" id="IPR003593">
    <property type="entry name" value="AAA+_ATPase"/>
</dbReference>
<dbReference type="SMART" id="SM00382">
    <property type="entry name" value="AAA"/>
    <property type="match status" value="1"/>
</dbReference>
<dbReference type="SUPFAM" id="SSF52540">
    <property type="entry name" value="P-loop containing nucleoside triphosphate hydrolases"/>
    <property type="match status" value="1"/>
</dbReference>
<evidence type="ECO:0000256" key="4">
    <source>
        <dbReference type="ARBA" id="ARBA00023012"/>
    </source>
</evidence>
<dbReference type="Pfam" id="PF02954">
    <property type="entry name" value="HTH_8"/>
    <property type="match status" value="1"/>
</dbReference>
<dbReference type="EMBL" id="QGKL01000039">
    <property type="protein sequence ID" value="PWQ94696.1"/>
    <property type="molecule type" value="Genomic_DNA"/>
</dbReference>
<keyword evidence="5" id="KW-0805">Transcription regulation</keyword>
<dbReference type="InterPro" id="IPR002078">
    <property type="entry name" value="Sigma_54_int"/>
</dbReference>
<dbReference type="GO" id="GO:0006355">
    <property type="term" value="P:regulation of DNA-templated transcription"/>
    <property type="evidence" value="ECO:0007669"/>
    <property type="project" value="InterPro"/>
</dbReference>
<evidence type="ECO:0000256" key="5">
    <source>
        <dbReference type="ARBA" id="ARBA00023015"/>
    </source>
</evidence>
<dbReference type="FunFam" id="3.40.50.300:FF:000006">
    <property type="entry name" value="DNA-binding transcriptional regulator NtrC"/>
    <property type="match status" value="1"/>
</dbReference>
<sequence>MSSIKCLIIDDEVQLAKSLSYTLNLSDISCIEAYDGSSGLEALQEHRPDIVLLDLRLPDMSGLEVLAKITQLSLDIPVIMISAHGQTKDAVSAIKQGAVDYLTKPFDVEDLVRLINRTLTQKRLTKEVQYHRKKVISSQTLIGESQIMRTLVADLENIAKSKARTILLSGETGVGKTIVAKEIHNKSDNKNSPFVEINCSSLPENLIEAELFGVEKGAYTGANSTRVGLVEVAEKGTLFLDEIGELPLNLQAKLLTLLESWTYRAVGSTREKKADIRVIVATNRNLEESVEKGEFRKDLFFRLNIIPIEVPALRYRGDDIWLLANCFAERLSSREGCLPLVMPNNIRVIFEKYDWPGNVRELKNIIERLTILYPNKTIIPAWLPIDLRGSPSKSDNIKDAIHDAERELVQRALGECDGKKGLTAEKLGISRHALKRRIQKLGLE</sequence>
<dbReference type="InterPro" id="IPR002197">
    <property type="entry name" value="HTH_Fis"/>
</dbReference>
<dbReference type="PANTHER" id="PTHR32071">
    <property type="entry name" value="TRANSCRIPTIONAL REGULATORY PROTEIN"/>
    <property type="match status" value="1"/>
</dbReference>
<keyword evidence="12" id="KW-1185">Reference proteome</keyword>
<dbReference type="PROSITE" id="PS00676">
    <property type="entry name" value="SIGMA54_INTERACT_2"/>
    <property type="match status" value="1"/>
</dbReference>
<evidence type="ECO:0000256" key="2">
    <source>
        <dbReference type="ARBA" id="ARBA00022741"/>
    </source>
</evidence>
<dbReference type="InterPro" id="IPR009057">
    <property type="entry name" value="Homeodomain-like_sf"/>
</dbReference>
<accession>A0A317C7W9</accession>
<name>A0A317C7W9_9GAMM</name>
<evidence type="ECO:0000256" key="6">
    <source>
        <dbReference type="ARBA" id="ARBA00023125"/>
    </source>
</evidence>
<evidence type="ECO:0000313" key="11">
    <source>
        <dbReference type="EMBL" id="PWQ94696.1"/>
    </source>
</evidence>
<evidence type="ECO:0000259" key="10">
    <source>
        <dbReference type="PROSITE" id="PS50110"/>
    </source>
</evidence>
<dbReference type="Pfam" id="PF00158">
    <property type="entry name" value="Sigma54_activat"/>
    <property type="match status" value="1"/>
</dbReference>
<dbReference type="GO" id="GO:0000160">
    <property type="term" value="P:phosphorelay signal transduction system"/>
    <property type="evidence" value="ECO:0007669"/>
    <property type="project" value="UniProtKB-KW"/>
</dbReference>
<feature type="modified residue" description="4-aspartylphosphate" evidence="8">
    <location>
        <position position="54"/>
    </location>
</feature>
<keyword evidence="6" id="KW-0238">DNA-binding</keyword>
<dbReference type="SUPFAM" id="SSF52172">
    <property type="entry name" value="CheY-like"/>
    <property type="match status" value="1"/>
</dbReference>
<gene>
    <name evidence="11" type="ORF">DKT75_15510</name>
</gene>
<dbReference type="PROSITE" id="PS50045">
    <property type="entry name" value="SIGMA54_INTERACT_4"/>
    <property type="match status" value="1"/>
</dbReference>
<feature type="domain" description="Response regulatory" evidence="10">
    <location>
        <begin position="5"/>
        <end position="119"/>
    </location>
</feature>
<organism evidence="11 12">
    <name type="scientific">Leucothrix arctica</name>
    <dbReference type="NCBI Taxonomy" id="1481894"/>
    <lineage>
        <taxon>Bacteria</taxon>
        <taxon>Pseudomonadati</taxon>
        <taxon>Pseudomonadota</taxon>
        <taxon>Gammaproteobacteria</taxon>
        <taxon>Thiotrichales</taxon>
        <taxon>Thiotrichaceae</taxon>
        <taxon>Leucothrix</taxon>
    </lineage>
</organism>
<dbReference type="PRINTS" id="PR01590">
    <property type="entry name" value="HTHFIS"/>
</dbReference>
<dbReference type="Proteomes" id="UP000245506">
    <property type="component" value="Unassembled WGS sequence"/>
</dbReference>
<dbReference type="SMART" id="SM00448">
    <property type="entry name" value="REC"/>
    <property type="match status" value="1"/>
</dbReference>
<dbReference type="AlphaFoldDB" id="A0A317C7W9"/>
<dbReference type="PROSITE" id="PS00675">
    <property type="entry name" value="SIGMA54_INTERACT_1"/>
    <property type="match status" value="1"/>
</dbReference>
<dbReference type="GO" id="GO:0005524">
    <property type="term" value="F:ATP binding"/>
    <property type="evidence" value="ECO:0007669"/>
    <property type="project" value="UniProtKB-KW"/>
</dbReference>
<dbReference type="Gene3D" id="1.10.8.60">
    <property type="match status" value="1"/>
</dbReference>
<dbReference type="PROSITE" id="PS50110">
    <property type="entry name" value="RESPONSE_REGULATORY"/>
    <property type="match status" value="1"/>
</dbReference>
<dbReference type="PANTHER" id="PTHR32071:SF121">
    <property type="entry name" value="SIGMA L-DEPENDENT TRANSCRIPTIONAL REGULATOR YQIR-RELATED"/>
    <property type="match status" value="1"/>
</dbReference>
<dbReference type="InterPro" id="IPR011006">
    <property type="entry name" value="CheY-like_superfamily"/>
</dbReference>
<dbReference type="RefSeq" id="WP_109824349.1">
    <property type="nucleotide sequence ID" value="NZ_QGKL01000039.1"/>
</dbReference>
<proteinExistence type="predicted"/>
<dbReference type="SUPFAM" id="SSF46689">
    <property type="entry name" value="Homeodomain-like"/>
    <property type="match status" value="1"/>
</dbReference>
<dbReference type="Gene3D" id="1.10.10.60">
    <property type="entry name" value="Homeodomain-like"/>
    <property type="match status" value="1"/>
</dbReference>
<dbReference type="InterPro" id="IPR025944">
    <property type="entry name" value="Sigma_54_int_dom_CS"/>
</dbReference>
<keyword evidence="3" id="KW-0067">ATP-binding</keyword>
<dbReference type="InterPro" id="IPR058031">
    <property type="entry name" value="AAA_lid_NorR"/>
</dbReference>
<dbReference type="Pfam" id="PF25601">
    <property type="entry name" value="AAA_lid_14"/>
    <property type="match status" value="1"/>
</dbReference>
<evidence type="ECO:0000256" key="3">
    <source>
        <dbReference type="ARBA" id="ARBA00022840"/>
    </source>
</evidence>
<dbReference type="PROSITE" id="PS00688">
    <property type="entry name" value="SIGMA54_INTERACT_3"/>
    <property type="match status" value="1"/>
</dbReference>
<feature type="domain" description="Sigma-54 factor interaction" evidence="9">
    <location>
        <begin position="141"/>
        <end position="371"/>
    </location>
</feature>
<reference evidence="11 12" key="1">
    <citation type="submission" date="2018-05" db="EMBL/GenBank/DDBJ databases">
        <title>Leucothrix arctica sp. nov., isolated from Arctic seawater.</title>
        <authorList>
            <person name="Choi A."/>
            <person name="Baek K."/>
        </authorList>
    </citation>
    <scope>NUCLEOTIDE SEQUENCE [LARGE SCALE GENOMIC DNA]</scope>
    <source>
        <strain evidence="11 12">IMCC9719</strain>
    </source>
</reference>
<keyword evidence="2" id="KW-0547">Nucleotide-binding</keyword>
<dbReference type="InterPro" id="IPR001789">
    <property type="entry name" value="Sig_transdc_resp-reg_receiver"/>
</dbReference>
<keyword evidence="7" id="KW-0804">Transcription</keyword>
<dbReference type="InterPro" id="IPR027417">
    <property type="entry name" value="P-loop_NTPase"/>
</dbReference>
<dbReference type="InterPro" id="IPR025662">
    <property type="entry name" value="Sigma_54_int_dom_ATP-bd_1"/>
</dbReference>
<dbReference type="Gene3D" id="3.40.50.300">
    <property type="entry name" value="P-loop containing nucleotide triphosphate hydrolases"/>
    <property type="match status" value="1"/>
</dbReference>
<dbReference type="GO" id="GO:0043565">
    <property type="term" value="F:sequence-specific DNA binding"/>
    <property type="evidence" value="ECO:0007669"/>
    <property type="project" value="InterPro"/>
</dbReference>
<evidence type="ECO:0000259" key="9">
    <source>
        <dbReference type="PROSITE" id="PS50045"/>
    </source>
</evidence>
<protein>
    <submittedName>
        <fullName evidence="11">Sigma-54-dependent Fis family transcriptional regulator</fullName>
    </submittedName>
</protein>
<dbReference type="OrthoDB" id="5297379at2"/>
<evidence type="ECO:0000313" key="12">
    <source>
        <dbReference type="Proteomes" id="UP000245506"/>
    </source>
</evidence>
<dbReference type="CDD" id="cd00009">
    <property type="entry name" value="AAA"/>
    <property type="match status" value="1"/>
</dbReference>
<evidence type="ECO:0000256" key="1">
    <source>
        <dbReference type="ARBA" id="ARBA00022553"/>
    </source>
</evidence>
<dbReference type="Pfam" id="PF00072">
    <property type="entry name" value="Response_reg"/>
    <property type="match status" value="1"/>
</dbReference>
<keyword evidence="1 8" id="KW-0597">Phosphoprotein</keyword>
<evidence type="ECO:0000256" key="8">
    <source>
        <dbReference type="PROSITE-ProRule" id="PRU00169"/>
    </source>
</evidence>
<keyword evidence="4" id="KW-0902">Two-component regulatory system</keyword>
<evidence type="ECO:0000256" key="7">
    <source>
        <dbReference type="ARBA" id="ARBA00023163"/>
    </source>
</evidence>
<comment type="caution">
    <text evidence="11">The sequence shown here is derived from an EMBL/GenBank/DDBJ whole genome shotgun (WGS) entry which is preliminary data.</text>
</comment>